<reference evidence="1" key="1">
    <citation type="journal article" date="2023" name="Insect Mol. Biol.">
        <title>Genome sequencing provides insights into the evolution of gene families encoding plant cell wall-degrading enzymes in longhorned beetles.</title>
        <authorList>
            <person name="Shin N.R."/>
            <person name="Okamura Y."/>
            <person name="Kirsch R."/>
            <person name="Pauchet Y."/>
        </authorList>
    </citation>
    <scope>NUCLEOTIDE SEQUENCE</scope>
    <source>
        <strain evidence="1">RBIC_L_NR</strain>
    </source>
</reference>
<name>A0AAV8X687_9CUCU</name>
<evidence type="ECO:0000313" key="1">
    <source>
        <dbReference type="EMBL" id="KAJ8934104.1"/>
    </source>
</evidence>
<gene>
    <name evidence="1" type="ORF">NQ314_013562</name>
</gene>
<accession>A0AAV8X687</accession>
<comment type="caution">
    <text evidence="1">The sequence shown here is derived from an EMBL/GenBank/DDBJ whole genome shotgun (WGS) entry which is preliminary data.</text>
</comment>
<dbReference type="AlphaFoldDB" id="A0AAV8X687"/>
<evidence type="ECO:0000313" key="2">
    <source>
        <dbReference type="Proteomes" id="UP001162156"/>
    </source>
</evidence>
<sequence length="80" mass="8871">MEINNLKEEKLLNISLTNPINPASFGNSDKASITPLRGRTIEHQKGKTIEIVKEDGFFHPHPTQINDSQLDAICGNIIFG</sequence>
<dbReference type="EMBL" id="JANEYF010003767">
    <property type="protein sequence ID" value="KAJ8934104.1"/>
    <property type="molecule type" value="Genomic_DNA"/>
</dbReference>
<organism evidence="1 2">
    <name type="scientific">Rhamnusium bicolor</name>
    <dbReference type="NCBI Taxonomy" id="1586634"/>
    <lineage>
        <taxon>Eukaryota</taxon>
        <taxon>Metazoa</taxon>
        <taxon>Ecdysozoa</taxon>
        <taxon>Arthropoda</taxon>
        <taxon>Hexapoda</taxon>
        <taxon>Insecta</taxon>
        <taxon>Pterygota</taxon>
        <taxon>Neoptera</taxon>
        <taxon>Endopterygota</taxon>
        <taxon>Coleoptera</taxon>
        <taxon>Polyphaga</taxon>
        <taxon>Cucujiformia</taxon>
        <taxon>Chrysomeloidea</taxon>
        <taxon>Cerambycidae</taxon>
        <taxon>Lepturinae</taxon>
        <taxon>Rhagiini</taxon>
        <taxon>Rhamnusium</taxon>
    </lineage>
</organism>
<proteinExistence type="predicted"/>
<dbReference type="Proteomes" id="UP001162156">
    <property type="component" value="Unassembled WGS sequence"/>
</dbReference>
<protein>
    <submittedName>
        <fullName evidence="1">Uncharacterized protein</fullName>
    </submittedName>
</protein>
<keyword evidence="2" id="KW-1185">Reference proteome</keyword>